<keyword evidence="4" id="KW-0238">DNA-binding</keyword>
<dbReference type="InterPro" id="IPR007492">
    <property type="entry name" value="LytTR_DNA-bd_dom"/>
</dbReference>
<dbReference type="Proteomes" id="UP000219559">
    <property type="component" value="Unassembled WGS sequence"/>
</dbReference>
<dbReference type="PANTHER" id="PTHR37299:SF1">
    <property type="entry name" value="STAGE 0 SPORULATION PROTEIN A HOMOLOG"/>
    <property type="match status" value="1"/>
</dbReference>
<dbReference type="Gene3D" id="3.40.50.2300">
    <property type="match status" value="1"/>
</dbReference>
<protein>
    <submittedName>
        <fullName evidence="4">DNA-binding response regulator</fullName>
    </submittedName>
</protein>
<dbReference type="InterPro" id="IPR046947">
    <property type="entry name" value="LytR-like"/>
</dbReference>
<dbReference type="SUPFAM" id="SSF52172">
    <property type="entry name" value="CheY-like"/>
    <property type="match status" value="1"/>
</dbReference>
<dbReference type="PROSITE" id="PS50930">
    <property type="entry name" value="HTH_LYTTR"/>
    <property type="match status" value="1"/>
</dbReference>
<organism evidence="4 5">
    <name type="scientific">Sediminicola luteus</name>
    <dbReference type="NCBI Taxonomy" id="319238"/>
    <lineage>
        <taxon>Bacteria</taxon>
        <taxon>Pseudomonadati</taxon>
        <taxon>Bacteroidota</taxon>
        <taxon>Flavobacteriia</taxon>
        <taxon>Flavobacteriales</taxon>
        <taxon>Flavobacteriaceae</taxon>
        <taxon>Sediminicola</taxon>
    </lineage>
</organism>
<proteinExistence type="predicted"/>
<evidence type="ECO:0000256" key="1">
    <source>
        <dbReference type="PROSITE-ProRule" id="PRU00169"/>
    </source>
</evidence>
<dbReference type="PANTHER" id="PTHR37299">
    <property type="entry name" value="TRANSCRIPTIONAL REGULATOR-RELATED"/>
    <property type="match status" value="1"/>
</dbReference>
<sequence length="235" mass="26656">MIRCIVIEDQPPAQRILETYISDTPNLNRVGTFHDPLEALGFLKTEVIDLIFLDIHLPKISGLDFLTILPYKPAIILTTAFPDYALESYELDVVDYLLKPFPFQRYLKAVSKASQLLENSKSQAPSEAPSVKTDSFLLRSGHDLIRIDLGQLVYIKAGSDYCELHTIEKKYLSQEPLKTWNVKLDAKGFCQCHKSYLVGLVHIRKISGNQLYLNDGTLLPIGRAYKDKLLKGFIK</sequence>
<dbReference type="OrthoDB" id="2168082at2"/>
<feature type="domain" description="Response regulatory" evidence="2">
    <location>
        <begin position="3"/>
        <end position="114"/>
    </location>
</feature>
<reference evidence="4 5" key="1">
    <citation type="submission" date="2017-04" db="EMBL/GenBank/DDBJ databases">
        <title>A new member of the family Flavobacteriaceae isolated from ascidians.</title>
        <authorList>
            <person name="Chen L."/>
        </authorList>
    </citation>
    <scope>NUCLEOTIDE SEQUENCE [LARGE SCALE GENOMIC DNA]</scope>
    <source>
        <strain evidence="4 5">HQA918</strain>
    </source>
</reference>
<keyword evidence="1" id="KW-0597">Phosphoprotein</keyword>
<dbReference type="PROSITE" id="PS50110">
    <property type="entry name" value="RESPONSE_REGULATORY"/>
    <property type="match status" value="1"/>
</dbReference>
<evidence type="ECO:0000259" key="3">
    <source>
        <dbReference type="PROSITE" id="PS50930"/>
    </source>
</evidence>
<evidence type="ECO:0000313" key="4">
    <source>
        <dbReference type="EMBL" id="PCE62629.1"/>
    </source>
</evidence>
<dbReference type="RefSeq" id="WP_097443716.1">
    <property type="nucleotide sequence ID" value="NZ_NBWU01000008.1"/>
</dbReference>
<dbReference type="Gene3D" id="2.40.50.1020">
    <property type="entry name" value="LytTr DNA-binding domain"/>
    <property type="match status" value="1"/>
</dbReference>
<gene>
    <name evidence="4" type="ORF">B7P33_18525</name>
</gene>
<comment type="caution">
    <text evidence="4">The sequence shown here is derived from an EMBL/GenBank/DDBJ whole genome shotgun (WGS) entry which is preliminary data.</text>
</comment>
<keyword evidence="5" id="KW-1185">Reference proteome</keyword>
<dbReference type="Pfam" id="PF04397">
    <property type="entry name" value="LytTR"/>
    <property type="match status" value="1"/>
</dbReference>
<dbReference type="GO" id="GO:0003677">
    <property type="term" value="F:DNA binding"/>
    <property type="evidence" value="ECO:0007669"/>
    <property type="project" value="UniProtKB-KW"/>
</dbReference>
<dbReference type="InterPro" id="IPR011006">
    <property type="entry name" value="CheY-like_superfamily"/>
</dbReference>
<accession>A0A2A4G0W4</accession>
<feature type="modified residue" description="4-aspartylphosphate" evidence="1">
    <location>
        <position position="54"/>
    </location>
</feature>
<evidence type="ECO:0000313" key="5">
    <source>
        <dbReference type="Proteomes" id="UP000219559"/>
    </source>
</evidence>
<feature type="domain" description="HTH LytTR-type" evidence="3">
    <location>
        <begin position="136"/>
        <end position="231"/>
    </location>
</feature>
<dbReference type="SMART" id="SM00448">
    <property type="entry name" value="REC"/>
    <property type="match status" value="1"/>
</dbReference>
<evidence type="ECO:0000259" key="2">
    <source>
        <dbReference type="PROSITE" id="PS50110"/>
    </source>
</evidence>
<dbReference type="InterPro" id="IPR001789">
    <property type="entry name" value="Sig_transdc_resp-reg_receiver"/>
</dbReference>
<dbReference type="Pfam" id="PF00072">
    <property type="entry name" value="Response_reg"/>
    <property type="match status" value="1"/>
</dbReference>
<dbReference type="GO" id="GO:0000156">
    <property type="term" value="F:phosphorelay response regulator activity"/>
    <property type="evidence" value="ECO:0007669"/>
    <property type="project" value="InterPro"/>
</dbReference>
<dbReference type="EMBL" id="NBWU01000008">
    <property type="protein sequence ID" value="PCE62629.1"/>
    <property type="molecule type" value="Genomic_DNA"/>
</dbReference>
<dbReference type="SMART" id="SM00850">
    <property type="entry name" value="LytTR"/>
    <property type="match status" value="1"/>
</dbReference>
<dbReference type="AlphaFoldDB" id="A0A2A4G0W4"/>
<name>A0A2A4G0W4_9FLAO</name>